<evidence type="ECO:0000313" key="2">
    <source>
        <dbReference type="Proteomes" id="UP001595818"/>
    </source>
</evidence>
<name>A0ABV9T190_9BACT</name>
<evidence type="ECO:0000313" key="1">
    <source>
        <dbReference type="EMBL" id="MFC4872306.1"/>
    </source>
</evidence>
<sequence>MSFSETTAVRAVSTAKKRMMCQILSWIHLPGKNISAISVIKANATVKVSRRKREDLRRGI</sequence>
<reference evidence="2" key="1">
    <citation type="journal article" date="2019" name="Int. J. Syst. Evol. Microbiol.">
        <title>The Global Catalogue of Microorganisms (GCM) 10K type strain sequencing project: providing services to taxonomists for standard genome sequencing and annotation.</title>
        <authorList>
            <consortium name="The Broad Institute Genomics Platform"/>
            <consortium name="The Broad Institute Genome Sequencing Center for Infectious Disease"/>
            <person name="Wu L."/>
            <person name="Ma J."/>
        </authorList>
    </citation>
    <scope>NUCLEOTIDE SEQUENCE [LARGE SCALE GENOMIC DNA]</scope>
    <source>
        <strain evidence="2">CGMCC 4.7466</strain>
    </source>
</reference>
<proteinExistence type="predicted"/>
<dbReference type="Proteomes" id="UP001595818">
    <property type="component" value="Unassembled WGS sequence"/>
</dbReference>
<protein>
    <submittedName>
        <fullName evidence="1">Uncharacterized protein</fullName>
    </submittedName>
</protein>
<comment type="caution">
    <text evidence="1">The sequence shown here is derived from an EMBL/GenBank/DDBJ whole genome shotgun (WGS) entry which is preliminary data.</text>
</comment>
<accession>A0ABV9T190</accession>
<keyword evidence="2" id="KW-1185">Reference proteome</keyword>
<dbReference type="EMBL" id="JBHSJJ010000005">
    <property type="protein sequence ID" value="MFC4872306.1"/>
    <property type="molecule type" value="Genomic_DNA"/>
</dbReference>
<dbReference type="RefSeq" id="WP_377064577.1">
    <property type="nucleotide sequence ID" value="NZ_JBHSJJ010000005.1"/>
</dbReference>
<gene>
    <name evidence="1" type="ORF">ACFPFU_11435</name>
</gene>
<organism evidence="1 2">
    <name type="scientific">Negadavirga shengliensis</name>
    <dbReference type="NCBI Taxonomy" id="1389218"/>
    <lineage>
        <taxon>Bacteria</taxon>
        <taxon>Pseudomonadati</taxon>
        <taxon>Bacteroidota</taxon>
        <taxon>Cytophagia</taxon>
        <taxon>Cytophagales</taxon>
        <taxon>Cyclobacteriaceae</taxon>
        <taxon>Negadavirga</taxon>
    </lineage>
</organism>